<dbReference type="PANTHER" id="PTHR45339">
    <property type="entry name" value="HYBRID SIGNAL TRANSDUCTION HISTIDINE KINASE J"/>
    <property type="match status" value="1"/>
</dbReference>
<dbReference type="InterPro" id="IPR036097">
    <property type="entry name" value="HisK_dim/P_sf"/>
</dbReference>
<dbReference type="Gene3D" id="3.30.565.10">
    <property type="entry name" value="Histidine kinase-like ATPase, C-terminal domain"/>
    <property type="match status" value="1"/>
</dbReference>
<dbReference type="InterPro" id="IPR036641">
    <property type="entry name" value="HPT_dom_sf"/>
</dbReference>
<feature type="transmembrane region" description="Helical" evidence="18">
    <location>
        <begin position="254"/>
        <end position="274"/>
    </location>
</feature>
<dbReference type="STRING" id="395495.Lcho_3463"/>
<dbReference type="RefSeq" id="WP_012348468.1">
    <property type="nucleotide sequence ID" value="NC_010524.1"/>
</dbReference>
<dbReference type="OrthoDB" id="5519028at2"/>
<dbReference type="eggNOG" id="COG3447">
    <property type="taxonomic scope" value="Bacteria"/>
</dbReference>
<feature type="domain" description="HPt" evidence="23">
    <location>
        <begin position="1142"/>
        <end position="1242"/>
    </location>
</feature>
<dbReference type="EMBL" id="CP001013">
    <property type="protein sequence ID" value="ACB35721.1"/>
    <property type="molecule type" value="Genomic_DNA"/>
</dbReference>
<evidence type="ECO:0000259" key="23">
    <source>
        <dbReference type="PROSITE" id="PS50894"/>
    </source>
</evidence>
<dbReference type="FunFam" id="3.30.565.10:FF:000010">
    <property type="entry name" value="Sensor histidine kinase RcsC"/>
    <property type="match status" value="1"/>
</dbReference>
<dbReference type="Pfam" id="PF00072">
    <property type="entry name" value="Response_reg"/>
    <property type="match status" value="2"/>
</dbReference>
<dbReference type="InterPro" id="IPR035965">
    <property type="entry name" value="PAS-like_dom_sf"/>
</dbReference>
<evidence type="ECO:0000256" key="2">
    <source>
        <dbReference type="ARBA" id="ARBA00012438"/>
    </source>
</evidence>
<comment type="catalytic activity">
    <reaction evidence="1">
        <text>ATP + protein L-histidine = ADP + protein N-phospho-L-histidine.</text>
        <dbReference type="EC" id="2.7.13.3"/>
    </reaction>
</comment>
<evidence type="ECO:0000256" key="15">
    <source>
        <dbReference type="PROSITE-ProRule" id="PRU00110"/>
    </source>
</evidence>
<keyword evidence="18" id="KW-1133">Transmembrane helix</keyword>
<dbReference type="SMART" id="SM00388">
    <property type="entry name" value="HisKA"/>
    <property type="match status" value="1"/>
</dbReference>
<comment type="function">
    <text evidence="11">Member of the two-component regulatory system BvgS/BvgA. Phosphorylates BvgA via a four-step phosphorelay in response to environmental signals.</text>
</comment>
<feature type="modified residue" description="4-aspartylphosphate" evidence="16">
    <location>
        <position position="1035"/>
    </location>
</feature>
<keyword evidence="3 16" id="KW-0597">Phosphoprotein</keyword>
<feature type="transmembrane region" description="Helical" evidence="18">
    <location>
        <begin position="137"/>
        <end position="164"/>
    </location>
</feature>
<dbReference type="PRINTS" id="PR00344">
    <property type="entry name" value="BCTRLSENSOR"/>
</dbReference>
<dbReference type="CDD" id="cd00130">
    <property type="entry name" value="PAS"/>
    <property type="match status" value="2"/>
</dbReference>
<feature type="transmembrane region" description="Helical" evidence="18">
    <location>
        <begin position="30"/>
        <end position="51"/>
    </location>
</feature>
<dbReference type="PROSITE" id="PS50109">
    <property type="entry name" value="HIS_KIN"/>
    <property type="match status" value="1"/>
</dbReference>
<feature type="transmembrane region" description="Helical" evidence="18">
    <location>
        <begin position="208"/>
        <end position="226"/>
    </location>
</feature>
<feature type="transmembrane region" description="Helical" evidence="18">
    <location>
        <begin position="280"/>
        <end position="304"/>
    </location>
</feature>
<keyword evidence="9" id="KW-0902">Two-component regulatory system</keyword>
<dbReference type="HOGENOM" id="CLU_258910_0_0_4"/>
<evidence type="ECO:0000256" key="12">
    <source>
        <dbReference type="ARBA" id="ARBA00064003"/>
    </source>
</evidence>
<keyword evidence="6" id="KW-0547">Nucleotide-binding</keyword>
<dbReference type="Gene3D" id="1.20.120.160">
    <property type="entry name" value="HPT domain"/>
    <property type="match status" value="1"/>
</dbReference>
<evidence type="ECO:0000313" key="25">
    <source>
        <dbReference type="Proteomes" id="UP000001693"/>
    </source>
</evidence>
<dbReference type="PROSITE" id="PS50894">
    <property type="entry name" value="HPT"/>
    <property type="match status" value="1"/>
</dbReference>
<feature type="transmembrane region" description="Helical" evidence="18">
    <location>
        <begin position="102"/>
        <end position="125"/>
    </location>
</feature>
<evidence type="ECO:0000256" key="1">
    <source>
        <dbReference type="ARBA" id="ARBA00000085"/>
    </source>
</evidence>
<dbReference type="InterPro" id="IPR036890">
    <property type="entry name" value="HATPase_C_sf"/>
</dbReference>
<dbReference type="InterPro" id="IPR005467">
    <property type="entry name" value="His_kinase_dom"/>
</dbReference>
<evidence type="ECO:0000256" key="13">
    <source>
        <dbReference type="ARBA" id="ARBA00068150"/>
    </source>
</evidence>
<dbReference type="InterPro" id="IPR000014">
    <property type="entry name" value="PAS"/>
</dbReference>
<dbReference type="EC" id="2.7.13.3" evidence="2"/>
<feature type="coiled-coil region" evidence="17">
    <location>
        <begin position="559"/>
        <end position="586"/>
    </location>
</feature>
<evidence type="ECO:0000256" key="16">
    <source>
        <dbReference type="PROSITE-ProRule" id="PRU00169"/>
    </source>
</evidence>
<feature type="domain" description="Histidine kinase" evidence="19">
    <location>
        <begin position="593"/>
        <end position="814"/>
    </location>
</feature>
<dbReference type="InterPro" id="IPR003594">
    <property type="entry name" value="HATPase_dom"/>
</dbReference>
<feature type="domain" description="PAS" evidence="21">
    <location>
        <begin position="318"/>
        <end position="388"/>
    </location>
</feature>
<dbReference type="InterPro" id="IPR004358">
    <property type="entry name" value="Sig_transdc_His_kin-like_C"/>
</dbReference>
<protein>
    <recommendedName>
        <fullName evidence="13">Sensory/regulatory protein RpfC</fullName>
        <ecNumber evidence="2">2.7.13.3</ecNumber>
    </recommendedName>
    <alternativeName>
        <fullName evidence="14">Virulence sensor protein BvgS</fullName>
    </alternativeName>
</protein>
<dbReference type="SMART" id="SM00086">
    <property type="entry name" value="PAC"/>
    <property type="match status" value="2"/>
</dbReference>
<evidence type="ECO:0000256" key="6">
    <source>
        <dbReference type="ARBA" id="ARBA00022741"/>
    </source>
</evidence>
<dbReference type="InterPro" id="IPR000700">
    <property type="entry name" value="PAS-assoc_C"/>
</dbReference>
<dbReference type="Pfam" id="PF08447">
    <property type="entry name" value="PAS_3"/>
    <property type="match status" value="1"/>
</dbReference>
<feature type="domain" description="PAC" evidence="22">
    <location>
        <begin position="392"/>
        <end position="444"/>
    </location>
</feature>
<feature type="modified residue" description="4-aspartylphosphate" evidence="16">
    <location>
        <position position="883"/>
    </location>
</feature>
<dbReference type="SMART" id="SM00448">
    <property type="entry name" value="REC"/>
    <property type="match status" value="2"/>
</dbReference>
<dbReference type="NCBIfam" id="TIGR00229">
    <property type="entry name" value="sensory_box"/>
    <property type="match status" value="2"/>
</dbReference>
<dbReference type="InterPro" id="IPR001610">
    <property type="entry name" value="PAC"/>
</dbReference>
<evidence type="ECO:0000259" key="20">
    <source>
        <dbReference type="PROSITE" id="PS50110"/>
    </source>
</evidence>
<evidence type="ECO:0000256" key="10">
    <source>
        <dbReference type="ARBA" id="ARBA00023026"/>
    </source>
</evidence>
<dbReference type="InterPro" id="IPR011006">
    <property type="entry name" value="CheY-like_superfamily"/>
</dbReference>
<gene>
    <name evidence="24" type="ordered locus">Lcho_3463</name>
</gene>
<dbReference type="InterPro" id="IPR013655">
    <property type="entry name" value="PAS_fold_3"/>
</dbReference>
<dbReference type="GO" id="GO:0005524">
    <property type="term" value="F:ATP binding"/>
    <property type="evidence" value="ECO:0007669"/>
    <property type="project" value="UniProtKB-KW"/>
</dbReference>
<evidence type="ECO:0000259" key="21">
    <source>
        <dbReference type="PROSITE" id="PS50112"/>
    </source>
</evidence>
<evidence type="ECO:0000256" key="5">
    <source>
        <dbReference type="ARBA" id="ARBA00022729"/>
    </source>
</evidence>
<keyword evidence="4 24" id="KW-0808">Transferase</keyword>
<dbReference type="Pfam" id="PF00512">
    <property type="entry name" value="HisKA"/>
    <property type="match status" value="1"/>
</dbReference>
<feature type="domain" description="Response regulatory" evidence="20">
    <location>
        <begin position="984"/>
        <end position="1102"/>
    </location>
</feature>
<dbReference type="Pfam" id="PF08448">
    <property type="entry name" value="PAS_4"/>
    <property type="match status" value="1"/>
</dbReference>
<dbReference type="PROSITE" id="PS50110">
    <property type="entry name" value="RESPONSE_REGULATORY"/>
    <property type="match status" value="2"/>
</dbReference>
<evidence type="ECO:0000256" key="11">
    <source>
        <dbReference type="ARBA" id="ARBA00058004"/>
    </source>
</evidence>
<evidence type="ECO:0000256" key="8">
    <source>
        <dbReference type="ARBA" id="ARBA00022840"/>
    </source>
</evidence>
<evidence type="ECO:0000313" key="24">
    <source>
        <dbReference type="EMBL" id="ACB35721.1"/>
    </source>
</evidence>
<evidence type="ECO:0000256" key="9">
    <source>
        <dbReference type="ARBA" id="ARBA00023012"/>
    </source>
</evidence>
<keyword evidence="17" id="KW-0175">Coiled coil</keyword>
<dbReference type="Gene3D" id="3.30.450.20">
    <property type="entry name" value="PAS domain"/>
    <property type="match status" value="2"/>
</dbReference>
<feature type="domain" description="Response regulatory" evidence="20">
    <location>
        <begin position="829"/>
        <end position="959"/>
    </location>
</feature>
<feature type="modified residue" description="Phosphohistidine" evidence="15">
    <location>
        <position position="1181"/>
    </location>
</feature>
<sequence>MFSSQSDEPPLPPQIDDTTAWPAPRPRAGWQGLLLLGALSFGLATLALLLLRQPESIASVWWANAVAAGFLVRHARAAWPGLLLVSALAITLANIVLGNPVITALAFMLANLVETGLMALMIVQVRSRQRPFGGPSTLLAMLLAAAVLPAAASASVATVLLGALGEPVPAAIWTVWFQGAVLGAVATLTMVLEWPLGPQAQPLRRRDLALVAGAALACALISALAIRSMPHPFVYVSAALVVAAVQLPLWGAGLVVFTSSLAMSVVVGLGTVPAGQDPPLFASGWVTVLPLLLTMLPPLLLAAAQARGRRDRHRLANSEATFRLAMERSALGMALVTIDGRILRSNPALQQMLGYGADELAQMRTRELRHPEDPELAGSGLQQLASSEGGRYSAERCYAHRDGSKVWVQLSAALVRDERGQVLYTLMQVDDVTERRDRLAALQASERFLRFIADNVPGMLAYWDRDERCVFANRAHIEWLGHDPTRPPQPRLADVIGAERYALSKPHIRAVLAGEPQQFERGHTARDGSLVDAWLQYVPDIEDGVVRGFFVQVSDITELKAAQRKLADANAELAARTRQAESANAAKSEFLANMSHEIRTPMAAIVGLSHLLENSRLNPDQQDLLRKMRGASKSLMAVIDDVLDLSKIEAGELRIDRSAFSLQALLDDLRGLMALSAHDRTLELVMRCDAGLPDQLDGDLMRLRQVLNNLLSNALKFTTVGEVLLQVALVARQSGRLRLRFTVRDSGIGISAAEQARLFRPFAQVDASTTRRYGGTGLGLVISRRLVRLMGGDISLRSAPGKGSEFSFDLSFDVDEASVPAGAGGAPIHVLVVDDHALQRAVLSEAAASLGWRVEAVASSDAAIERTVAQAAAGAPFDALVLDWQMPGRDGLATLALLHRRLAECAADGVFAEMPPLVMTVAPSEEDALRREPAAASIDAVLCKPIMASTLASAVAAARARQRSGTAWPADPAAQAAQRLPHVCVLVVEDNSINLEMARLILEREGALVNAAGNGREALDLLQARPDAFDIVLMDLQMPVMDGFEAVRLMRERADLQAVPVIALTAGALPSDRERAHAVGMSDFISKPFEVEHLVRTVRAHVQRVRREVLSSHVPAVLALPADWPAIDGIDAQSAHGRMLGDEALFKRLLARLFDEFGGIAGELRQAIDAGFVEQARQQAHKLRGVAGNLGAHPVHVVAGALETVLEQVPRHAGTPLNAELMSRIQAMLAELGAAMVRLQVASAPTLQTLLQPPPPRPERVAPPPTAGELDALVQALRQNDLTALRLFKALSDALAGQIEGKSFANLRMCIEGLRFEQALAELQDAGLITRTR</sequence>
<keyword evidence="18" id="KW-0812">Transmembrane</keyword>
<dbReference type="eggNOG" id="COG5002">
    <property type="taxonomic scope" value="Bacteria"/>
</dbReference>
<dbReference type="PROSITE" id="PS50113">
    <property type="entry name" value="PAC"/>
    <property type="match status" value="1"/>
</dbReference>
<keyword evidence="7 24" id="KW-0418">Kinase</keyword>
<keyword evidence="5" id="KW-0732">Signal</keyword>
<dbReference type="SMART" id="SM00073">
    <property type="entry name" value="HPT"/>
    <property type="match status" value="1"/>
</dbReference>
<dbReference type="SMART" id="SM00387">
    <property type="entry name" value="HATPase_c"/>
    <property type="match status" value="1"/>
</dbReference>
<dbReference type="SUPFAM" id="SSF55874">
    <property type="entry name" value="ATPase domain of HSP90 chaperone/DNA topoisomerase II/histidine kinase"/>
    <property type="match status" value="1"/>
</dbReference>
<dbReference type="SMART" id="SM00091">
    <property type="entry name" value="PAS"/>
    <property type="match status" value="2"/>
</dbReference>
<name>B1Y3L8_LEPCP</name>
<dbReference type="PANTHER" id="PTHR45339:SF5">
    <property type="entry name" value="HISTIDINE KINASE"/>
    <property type="match status" value="1"/>
</dbReference>
<evidence type="ECO:0000256" key="17">
    <source>
        <dbReference type="SAM" id="Coils"/>
    </source>
</evidence>
<dbReference type="eggNOG" id="COG0784">
    <property type="taxonomic scope" value="Bacteria"/>
</dbReference>
<dbReference type="GO" id="GO:0005886">
    <property type="term" value="C:plasma membrane"/>
    <property type="evidence" value="ECO:0007669"/>
    <property type="project" value="UniProtKB-SubCell"/>
</dbReference>
<dbReference type="KEGG" id="lch:Lcho_3463"/>
<feature type="transmembrane region" description="Helical" evidence="18">
    <location>
        <begin position="170"/>
        <end position="196"/>
    </location>
</feature>
<accession>B1Y3L8</accession>
<dbReference type="SUPFAM" id="SSF55785">
    <property type="entry name" value="PYP-like sensor domain (PAS domain)"/>
    <property type="match status" value="2"/>
</dbReference>
<dbReference type="Gene3D" id="3.40.50.2300">
    <property type="match status" value="2"/>
</dbReference>
<dbReference type="Gene3D" id="1.10.287.130">
    <property type="match status" value="1"/>
</dbReference>
<dbReference type="SUPFAM" id="SSF47226">
    <property type="entry name" value="Histidine-containing phosphotransfer domain, HPT domain"/>
    <property type="match status" value="1"/>
</dbReference>
<feature type="transmembrane region" description="Helical" evidence="18">
    <location>
        <begin position="77"/>
        <end position="96"/>
    </location>
</feature>
<dbReference type="InterPro" id="IPR008207">
    <property type="entry name" value="Sig_transdc_His_kin_Hpt_dom"/>
</dbReference>
<evidence type="ECO:0000259" key="22">
    <source>
        <dbReference type="PROSITE" id="PS50113"/>
    </source>
</evidence>
<dbReference type="SUPFAM" id="SSF52172">
    <property type="entry name" value="CheY-like"/>
    <property type="match status" value="2"/>
</dbReference>
<dbReference type="InterPro" id="IPR003661">
    <property type="entry name" value="HisK_dim/P_dom"/>
</dbReference>
<dbReference type="GO" id="GO:0000155">
    <property type="term" value="F:phosphorelay sensor kinase activity"/>
    <property type="evidence" value="ECO:0007669"/>
    <property type="project" value="InterPro"/>
</dbReference>
<reference evidence="24 25" key="1">
    <citation type="submission" date="2008-03" db="EMBL/GenBank/DDBJ databases">
        <title>Complete sequence of Leptothrix cholodnii SP-6.</title>
        <authorList>
            <consortium name="US DOE Joint Genome Institute"/>
            <person name="Copeland A."/>
            <person name="Lucas S."/>
            <person name="Lapidus A."/>
            <person name="Glavina del Rio T."/>
            <person name="Dalin E."/>
            <person name="Tice H."/>
            <person name="Bruce D."/>
            <person name="Goodwin L."/>
            <person name="Pitluck S."/>
            <person name="Chertkov O."/>
            <person name="Brettin T."/>
            <person name="Detter J.C."/>
            <person name="Han C."/>
            <person name="Kuske C.R."/>
            <person name="Schmutz J."/>
            <person name="Larimer F."/>
            <person name="Land M."/>
            <person name="Hauser L."/>
            <person name="Kyrpides N."/>
            <person name="Lykidis A."/>
            <person name="Emerson D."/>
            <person name="Richardson P."/>
        </authorList>
    </citation>
    <scope>NUCLEOTIDE SEQUENCE [LARGE SCALE GENOMIC DNA]</scope>
    <source>
        <strain evidence="25">ATCC 51168 / LMG 8142 / SP-6</strain>
    </source>
</reference>
<dbReference type="eggNOG" id="COG2198">
    <property type="taxonomic scope" value="Bacteria"/>
</dbReference>
<organism evidence="24 25">
    <name type="scientific">Leptothrix cholodnii (strain ATCC 51168 / LMG 8142 / SP-6)</name>
    <name type="common">Leptothrix discophora (strain SP-6)</name>
    <dbReference type="NCBI Taxonomy" id="395495"/>
    <lineage>
        <taxon>Bacteria</taxon>
        <taxon>Pseudomonadati</taxon>
        <taxon>Pseudomonadota</taxon>
        <taxon>Betaproteobacteria</taxon>
        <taxon>Burkholderiales</taxon>
        <taxon>Sphaerotilaceae</taxon>
        <taxon>Leptothrix</taxon>
    </lineage>
</organism>
<dbReference type="CDD" id="cd00082">
    <property type="entry name" value="HisKA"/>
    <property type="match status" value="1"/>
</dbReference>
<dbReference type="CDD" id="cd16922">
    <property type="entry name" value="HATPase_EvgS-ArcB-TorS-like"/>
    <property type="match status" value="1"/>
</dbReference>
<evidence type="ECO:0000256" key="14">
    <source>
        <dbReference type="ARBA" id="ARBA00070152"/>
    </source>
</evidence>
<evidence type="ECO:0000256" key="3">
    <source>
        <dbReference type="ARBA" id="ARBA00022553"/>
    </source>
</evidence>
<evidence type="ECO:0000256" key="7">
    <source>
        <dbReference type="ARBA" id="ARBA00022777"/>
    </source>
</evidence>
<keyword evidence="18" id="KW-0472">Membrane</keyword>
<dbReference type="Proteomes" id="UP000001693">
    <property type="component" value="Chromosome"/>
</dbReference>
<dbReference type="FunFam" id="1.10.287.130:FF:000002">
    <property type="entry name" value="Two-component osmosensing histidine kinase"/>
    <property type="match status" value="1"/>
</dbReference>
<dbReference type="PROSITE" id="PS50112">
    <property type="entry name" value="PAS"/>
    <property type="match status" value="1"/>
</dbReference>
<dbReference type="Pfam" id="PF02518">
    <property type="entry name" value="HATPase_c"/>
    <property type="match status" value="1"/>
</dbReference>
<keyword evidence="10" id="KW-0843">Virulence</keyword>
<evidence type="ECO:0000256" key="4">
    <source>
        <dbReference type="ARBA" id="ARBA00022679"/>
    </source>
</evidence>
<dbReference type="eggNOG" id="COG2202">
    <property type="taxonomic scope" value="Bacteria"/>
</dbReference>
<dbReference type="CDD" id="cd00156">
    <property type="entry name" value="REC"/>
    <property type="match status" value="1"/>
</dbReference>
<keyword evidence="8" id="KW-0067">ATP-binding</keyword>
<keyword evidence="25" id="KW-1185">Reference proteome</keyword>
<evidence type="ECO:0000259" key="19">
    <source>
        <dbReference type="PROSITE" id="PS50109"/>
    </source>
</evidence>
<dbReference type="InterPro" id="IPR001789">
    <property type="entry name" value="Sig_transdc_resp-reg_receiver"/>
</dbReference>
<proteinExistence type="predicted"/>
<dbReference type="Pfam" id="PF01627">
    <property type="entry name" value="Hpt"/>
    <property type="match status" value="1"/>
</dbReference>
<dbReference type="SUPFAM" id="SSF47384">
    <property type="entry name" value="Homodimeric domain of signal transducing histidine kinase"/>
    <property type="match status" value="1"/>
</dbReference>
<dbReference type="InterPro" id="IPR013656">
    <property type="entry name" value="PAS_4"/>
</dbReference>
<evidence type="ECO:0000256" key="18">
    <source>
        <dbReference type="SAM" id="Phobius"/>
    </source>
</evidence>
<comment type="subunit">
    <text evidence="12">At low DSF concentrations, interacts with RpfF.</text>
</comment>
<dbReference type="CDD" id="cd17546">
    <property type="entry name" value="REC_hyHK_CKI1_RcsC-like"/>
    <property type="match status" value="1"/>
</dbReference>